<organism evidence="8 9">
    <name type="scientific">Colletotrichum lupini</name>
    <dbReference type="NCBI Taxonomy" id="145971"/>
    <lineage>
        <taxon>Eukaryota</taxon>
        <taxon>Fungi</taxon>
        <taxon>Dikarya</taxon>
        <taxon>Ascomycota</taxon>
        <taxon>Pezizomycotina</taxon>
        <taxon>Sordariomycetes</taxon>
        <taxon>Hypocreomycetidae</taxon>
        <taxon>Glomerellales</taxon>
        <taxon>Glomerellaceae</taxon>
        <taxon>Colletotrichum</taxon>
        <taxon>Colletotrichum acutatum species complex</taxon>
    </lineage>
</organism>
<protein>
    <submittedName>
        <fullName evidence="8">Archaeal flagellin N-terminal-like domain-containing protein</fullName>
    </submittedName>
</protein>
<dbReference type="Proteomes" id="UP000830671">
    <property type="component" value="Chromosome 6"/>
</dbReference>
<feature type="transmembrane region" description="Helical" evidence="6">
    <location>
        <begin position="96"/>
        <end position="116"/>
    </location>
</feature>
<dbReference type="PANTHER" id="PTHR33048:SF92">
    <property type="entry name" value="INTEGRAL MEMBRANE PROTEIN"/>
    <property type="match status" value="1"/>
</dbReference>
<keyword evidence="4 6" id="KW-0472">Membrane</keyword>
<keyword evidence="8" id="KW-0282">Flagellum</keyword>
<dbReference type="InterPro" id="IPR052337">
    <property type="entry name" value="SAT4-like"/>
</dbReference>
<evidence type="ECO:0000313" key="8">
    <source>
        <dbReference type="EMBL" id="UQC87476.1"/>
    </source>
</evidence>
<evidence type="ECO:0000259" key="7">
    <source>
        <dbReference type="Pfam" id="PF20684"/>
    </source>
</evidence>
<sequence length="644" mass="71613">MAGVAKEAVVPIEAVLLGMAIVLVFARLWLRLVRQHQKLTISDWILIISLLDASALFATDTMAYNLGGMDEYDTDAPEAPIDKQILLMKVTFAGNYFYDTGIYFPKIALLAFYFKLIPPTMPILRKALYGVSTLTISFAVTTFFLDTFWCGPDVSINWDIEGNCSTYDSKDVFRIDWAMNFVTDVLIFAIPFPLLFGLQLSGRYIIGLAATFSTGIITIGASIGRFATVEAINAWTNVYVLSMTEIAAAIIVVSLPALKSLLHRRGLATSKYGTGQTGSVGRAFDKQPTNFSRSHIKLSSGREPYVATARAVSEQESGSEVELNNLEGSNVIYKSARVSVTYQRREDVSRDSSRPVFGYLLELSDEMAYFIDGKDCMISEWILLAVSYVFVGLRIYARLFRLREKLAWSDILLVLSAINALALIICDTLTFQLGVMDHWESSVTLSKISFASNYFYDVGMGFPKMSMLAFYWAYFPSTTSPAMRKALWGITAFVCLSYMAILWDDTFFCGKDVSVQWSQEDGACSVFYAPEPFILNFTLNLTCYLCVYVLPLTLLIQGVLERSTGLTLTFALGTLTIMTTIVRFITLKVGTGQENLVYPLSILEMTLAITVVALPGLKPFLDRQSTKSSVETVQVDHESKNFSS</sequence>
<dbReference type="EMBL" id="CP019478">
    <property type="protein sequence ID" value="UQC87476.1"/>
    <property type="molecule type" value="Genomic_DNA"/>
</dbReference>
<keyword evidence="3 6" id="KW-1133">Transmembrane helix</keyword>
<evidence type="ECO:0000256" key="4">
    <source>
        <dbReference type="ARBA" id="ARBA00023136"/>
    </source>
</evidence>
<dbReference type="Pfam" id="PF20684">
    <property type="entry name" value="Fung_rhodopsin"/>
    <property type="match status" value="2"/>
</dbReference>
<feature type="transmembrane region" description="Helical" evidence="6">
    <location>
        <begin position="44"/>
        <end position="64"/>
    </location>
</feature>
<dbReference type="GO" id="GO:0016020">
    <property type="term" value="C:membrane"/>
    <property type="evidence" value="ECO:0007669"/>
    <property type="project" value="UniProtKB-SubCell"/>
</dbReference>
<dbReference type="RefSeq" id="XP_049149085.1">
    <property type="nucleotide sequence ID" value="XM_049291939.1"/>
</dbReference>
<name>A0A9Q8T3E5_9PEZI</name>
<dbReference type="PANTHER" id="PTHR33048">
    <property type="entry name" value="PTH11-LIKE INTEGRAL MEMBRANE PROTEIN (AFU_ORTHOLOGUE AFUA_5G11245)"/>
    <property type="match status" value="1"/>
</dbReference>
<dbReference type="AlphaFoldDB" id="A0A9Q8T3E5"/>
<keyword evidence="8" id="KW-0969">Cilium</keyword>
<feature type="domain" description="Rhodopsin" evidence="7">
    <location>
        <begin position="26"/>
        <end position="264"/>
    </location>
</feature>
<feature type="transmembrane region" description="Helical" evidence="6">
    <location>
        <begin position="486"/>
        <end position="503"/>
    </location>
</feature>
<dbReference type="KEGG" id="clup:CLUP02_12981"/>
<feature type="transmembrane region" description="Helical" evidence="6">
    <location>
        <begin position="12"/>
        <end position="32"/>
    </location>
</feature>
<dbReference type="InterPro" id="IPR049326">
    <property type="entry name" value="Rhodopsin_dom_fungi"/>
</dbReference>
<feature type="transmembrane region" description="Helical" evidence="6">
    <location>
        <begin position="597"/>
        <end position="617"/>
    </location>
</feature>
<feature type="domain" description="Rhodopsin" evidence="7">
    <location>
        <begin position="393"/>
        <end position="622"/>
    </location>
</feature>
<evidence type="ECO:0000256" key="6">
    <source>
        <dbReference type="SAM" id="Phobius"/>
    </source>
</evidence>
<feature type="transmembrane region" description="Helical" evidence="6">
    <location>
        <begin position="533"/>
        <end position="554"/>
    </location>
</feature>
<feature type="transmembrane region" description="Helical" evidence="6">
    <location>
        <begin position="566"/>
        <end position="585"/>
    </location>
</feature>
<accession>A0A9Q8T3E5</accession>
<comment type="subcellular location">
    <subcellularLocation>
        <location evidence="1">Membrane</location>
        <topology evidence="1">Multi-pass membrane protein</topology>
    </subcellularLocation>
</comment>
<keyword evidence="2 6" id="KW-0812">Transmembrane</keyword>
<feature type="transmembrane region" description="Helical" evidence="6">
    <location>
        <begin position="205"/>
        <end position="226"/>
    </location>
</feature>
<feature type="transmembrane region" description="Helical" evidence="6">
    <location>
        <begin position="128"/>
        <end position="149"/>
    </location>
</feature>
<evidence type="ECO:0000256" key="3">
    <source>
        <dbReference type="ARBA" id="ARBA00022989"/>
    </source>
</evidence>
<dbReference type="GeneID" id="73346949"/>
<keyword evidence="8" id="KW-0966">Cell projection</keyword>
<feature type="transmembrane region" description="Helical" evidence="6">
    <location>
        <begin position="454"/>
        <end position="474"/>
    </location>
</feature>
<evidence type="ECO:0000256" key="5">
    <source>
        <dbReference type="ARBA" id="ARBA00038359"/>
    </source>
</evidence>
<evidence type="ECO:0000256" key="2">
    <source>
        <dbReference type="ARBA" id="ARBA00022692"/>
    </source>
</evidence>
<evidence type="ECO:0000256" key="1">
    <source>
        <dbReference type="ARBA" id="ARBA00004141"/>
    </source>
</evidence>
<feature type="transmembrane region" description="Helical" evidence="6">
    <location>
        <begin position="238"/>
        <end position="258"/>
    </location>
</feature>
<proteinExistence type="inferred from homology"/>
<gene>
    <name evidence="8" type="ORF">CLUP02_12981</name>
</gene>
<evidence type="ECO:0000313" key="9">
    <source>
        <dbReference type="Proteomes" id="UP000830671"/>
    </source>
</evidence>
<reference evidence="8" key="1">
    <citation type="journal article" date="2021" name="Mol. Plant Microbe Interact.">
        <title>Complete Genome Sequence of the Plant-Pathogenic Fungus Colletotrichum lupini.</title>
        <authorList>
            <person name="Baroncelli R."/>
            <person name="Pensec F."/>
            <person name="Da Lio D."/>
            <person name="Boufleur T."/>
            <person name="Vicente I."/>
            <person name="Sarrocco S."/>
            <person name="Picot A."/>
            <person name="Baraldi E."/>
            <person name="Sukno S."/>
            <person name="Thon M."/>
            <person name="Le Floch G."/>
        </authorList>
    </citation>
    <scope>NUCLEOTIDE SEQUENCE</scope>
    <source>
        <strain evidence="8">IMI 504893</strain>
    </source>
</reference>
<comment type="similarity">
    <text evidence="5">Belongs to the SAT4 family.</text>
</comment>
<feature type="transmembrane region" description="Helical" evidence="6">
    <location>
        <begin position="177"/>
        <end position="198"/>
    </location>
</feature>
<feature type="transmembrane region" description="Helical" evidence="6">
    <location>
        <begin position="411"/>
        <end position="434"/>
    </location>
</feature>
<keyword evidence="9" id="KW-1185">Reference proteome</keyword>